<dbReference type="EMBL" id="KK107672">
    <property type="protein sequence ID" value="EZA48176.1"/>
    <property type="molecule type" value="Genomic_DNA"/>
</dbReference>
<keyword evidence="4" id="KW-0496">Mitochondrion</keyword>
<gene>
    <name evidence="7" type="ORF">X777_14061</name>
</gene>
<evidence type="ECO:0000256" key="6">
    <source>
        <dbReference type="ARBA" id="ARBA00035289"/>
    </source>
</evidence>
<protein>
    <recommendedName>
        <fullName evidence="6">Large ribosomal subunit protein uL29m</fullName>
    </recommendedName>
</protein>
<sequence>MLMTMEEACKQANEIFPNPERLDKVEISMKNLERVVRERNTAYHMLETGETGERPGKLVYNRIGMKYFYRMTEHPIPIFMNKSWRKKNLFGFKERSVRKFLGFYREKLWNEKRKARNREKRRVAVILRRFPNVDLEALKEQFPNVDIKAAKASKVARGHYAPE</sequence>
<comment type="subcellular location">
    <subcellularLocation>
        <location evidence="1">Mitochondrion</location>
    </subcellularLocation>
</comment>
<dbReference type="GO" id="GO:0003735">
    <property type="term" value="F:structural constituent of ribosome"/>
    <property type="evidence" value="ECO:0007669"/>
    <property type="project" value="InterPro"/>
</dbReference>
<keyword evidence="3 7" id="KW-0689">Ribosomal protein</keyword>
<dbReference type="Proteomes" id="UP000053097">
    <property type="component" value="Unassembled WGS sequence"/>
</dbReference>
<evidence type="ECO:0000256" key="2">
    <source>
        <dbReference type="ARBA" id="ARBA00009254"/>
    </source>
</evidence>
<dbReference type="PANTHER" id="PTHR21183:SF18">
    <property type="entry name" value="LARGE RIBOSOMAL SUBUNIT PROTEIN UL29M"/>
    <property type="match status" value="1"/>
</dbReference>
<dbReference type="Pfam" id="PF06984">
    <property type="entry name" value="MRP-L47"/>
    <property type="match status" value="1"/>
</dbReference>
<comment type="similarity">
    <text evidence="2">Belongs to the universal ribosomal protein uL29 family.</text>
</comment>
<dbReference type="STRING" id="2015173.A0A026VXK8"/>
<dbReference type="InterPro" id="IPR038340">
    <property type="entry name" value="MRP-L47_sf"/>
</dbReference>
<name>A0A026VXK8_OOCBI</name>
<evidence type="ECO:0000256" key="3">
    <source>
        <dbReference type="ARBA" id="ARBA00022980"/>
    </source>
</evidence>
<evidence type="ECO:0000313" key="7">
    <source>
        <dbReference type="EMBL" id="EZA48176.1"/>
    </source>
</evidence>
<organism evidence="7 8">
    <name type="scientific">Ooceraea biroi</name>
    <name type="common">Clonal raider ant</name>
    <name type="synonym">Cerapachys biroi</name>
    <dbReference type="NCBI Taxonomy" id="2015173"/>
    <lineage>
        <taxon>Eukaryota</taxon>
        <taxon>Metazoa</taxon>
        <taxon>Ecdysozoa</taxon>
        <taxon>Arthropoda</taxon>
        <taxon>Hexapoda</taxon>
        <taxon>Insecta</taxon>
        <taxon>Pterygota</taxon>
        <taxon>Neoptera</taxon>
        <taxon>Endopterygota</taxon>
        <taxon>Hymenoptera</taxon>
        <taxon>Apocrita</taxon>
        <taxon>Aculeata</taxon>
        <taxon>Formicoidea</taxon>
        <taxon>Formicidae</taxon>
        <taxon>Dorylinae</taxon>
        <taxon>Ooceraea</taxon>
    </lineage>
</organism>
<dbReference type="Gene3D" id="6.10.330.20">
    <property type="match status" value="1"/>
</dbReference>
<dbReference type="OrthoDB" id="270763at2759"/>
<accession>A0A026VXK8</accession>
<evidence type="ECO:0000256" key="4">
    <source>
        <dbReference type="ARBA" id="ARBA00023128"/>
    </source>
</evidence>
<keyword evidence="8" id="KW-1185">Reference proteome</keyword>
<dbReference type="GO" id="GO:0005762">
    <property type="term" value="C:mitochondrial large ribosomal subunit"/>
    <property type="evidence" value="ECO:0007669"/>
    <property type="project" value="TreeGrafter"/>
</dbReference>
<dbReference type="InterPro" id="IPR010729">
    <property type="entry name" value="Ribosomal_uL29_mit"/>
</dbReference>
<reference evidence="7 8" key="1">
    <citation type="journal article" date="2014" name="Curr. Biol.">
        <title>The genome of the clonal raider ant Cerapachys biroi.</title>
        <authorList>
            <person name="Oxley P.R."/>
            <person name="Ji L."/>
            <person name="Fetter-Pruneda I."/>
            <person name="McKenzie S.K."/>
            <person name="Li C."/>
            <person name="Hu H."/>
            <person name="Zhang G."/>
            <person name="Kronauer D.J."/>
        </authorList>
    </citation>
    <scope>NUCLEOTIDE SEQUENCE [LARGE SCALE GENOMIC DNA]</scope>
</reference>
<dbReference type="OMA" id="TEREDXL"/>
<keyword evidence="5" id="KW-0687">Ribonucleoprotein</keyword>
<evidence type="ECO:0000313" key="8">
    <source>
        <dbReference type="Proteomes" id="UP000053097"/>
    </source>
</evidence>
<dbReference type="GO" id="GO:0032543">
    <property type="term" value="P:mitochondrial translation"/>
    <property type="evidence" value="ECO:0007669"/>
    <property type="project" value="TreeGrafter"/>
</dbReference>
<dbReference type="AlphaFoldDB" id="A0A026VXK8"/>
<proteinExistence type="inferred from homology"/>
<evidence type="ECO:0000256" key="1">
    <source>
        <dbReference type="ARBA" id="ARBA00004173"/>
    </source>
</evidence>
<evidence type="ECO:0000256" key="5">
    <source>
        <dbReference type="ARBA" id="ARBA00023274"/>
    </source>
</evidence>
<dbReference type="PANTHER" id="PTHR21183">
    <property type="entry name" value="RIBOSOMAL PROTEIN L47, MITOCHONDRIAL-RELATED"/>
    <property type="match status" value="1"/>
</dbReference>